<sequence length="195" mass="21166">MSTTRIDLAKQLWQNLSKKHVAALANVRAAQEALERLQGLIADQAVKLTAAETKQRAGILAAFGLGGKAEEPAQSVADIRAHLDAFESVLPEHQQALHQAQEHAKQTDADVKDAELAILKAKASKAHDEEQQAFEAFKAAHLRYLAANTAAQGAVSGIRHDWSKLLYGDRVQIDGFVPTVPEMAQILIHQAEKGE</sequence>
<dbReference type="AlphaFoldDB" id="A0A0E3BP27"/>
<organism evidence="1 2">
    <name type="scientific">Comamonas thiooxydans</name>
    <dbReference type="NCBI Taxonomy" id="363952"/>
    <lineage>
        <taxon>Bacteria</taxon>
        <taxon>Pseudomonadati</taxon>
        <taxon>Pseudomonadota</taxon>
        <taxon>Betaproteobacteria</taxon>
        <taxon>Burkholderiales</taxon>
        <taxon>Comamonadaceae</taxon>
        <taxon>Comamonas</taxon>
    </lineage>
</organism>
<proteinExistence type="predicted"/>
<protein>
    <submittedName>
        <fullName evidence="1">Uncharacterized protein</fullName>
    </submittedName>
</protein>
<dbReference type="RefSeq" id="WP_034378149.1">
    <property type="nucleotide sequence ID" value="NZ_AWTN01000056.1"/>
</dbReference>
<comment type="caution">
    <text evidence="1">The sequence shown here is derived from an EMBL/GenBank/DDBJ whole genome shotgun (WGS) entry which is preliminary data.</text>
</comment>
<dbReference type="Proteomes" id="UP000029567">
    <property type="component" value="Unassembled WGS sequence"/>
</dbReference>
<evidence type="ECO:0000313" key="2">
    <source>
        <dbReference type="Proteomes" id="UP000029567"/>
    </source>
</evidence>
<dbReference type="EMBL" id="AWTN01000056">
    <property type="protein sequence ID" value="KGG95561.1"/>
    <property type="molecule type" value="Genomic_DNA"/>
</dbReference>
<accession>A0A0E3BP27</accession>
<gene>
    <name evidence="1" type="ORF">P245_06430</name>
</gene>
<name>A0A0E3BP27_9BURK</name>
<evidence type="ECO:0000313" key="1">
    <source>
        <dbReference type="EMBL" id="KGG95561.1"/>
    </source>
</evidence>
<reference evidence="1 2" key="1">
    <citation type="submission" date="2013-09" db="EMBL/GenBank/DDBJ databases">
        <title>High correlation between genotypes and phenotypes of environmental bacteria Comamonas testosteroni strains.</title>
        <authorList>
            <person name="Liu L."/>
            <person name="Zhu W."/>
            <person name="Xia X."/>
            <person name="Xu B."/>
            <person name="Luo M."/>
            <person name="Wang G."/>
        </authorList>
    </citation>
    <scope>NUCLEOTIDE SEQUENCE [LARGE SCALE GENOMIC DNA]</scope>
    <source>
        <strain evidence="1 2">JL14</strain>
    </source>
</reference>